<reference evidence="9" key="1">
    <citation type="submission" date="2018-06" db="EMBL/GenBank/DDBJ databases">
        <authorList>
            <person name="Zhirakovskaya E."/>
        </authorList>
    </citation>
    <scope>NUCLEOTIDE SEQUENCE</scope>
</reference>
<dbReference type="PANTHER" id="PTHR30413">
    <property type="entry name" value="INNER MEMBRANE TRANSPORT PERMEASE"/>
    <property type="match status" value="1"/>
</dbReference>
<keyword evidence="3" id="KW-1003">Cell membrane</keyword>
<feature type="transmembrane region" description="Helical" evidence="7">
    <location>
        <begin position="140"/>
        <end position="163"/>
    </location>
</feature>
<sequence>MESIVEFLKYRTLLWVFIKRNIMMKYKQTVMGFLWAIFMPMIIVLSGVIVKIAMAKISGGEVELTQIVSVSVKALPWAFFIGALKFSVGSLVTNMNILGKIYFPRVIFPLSYIFGQLFDFCIAAVVFIVLLTFAKIGVSIYLLWLPVFILFLVLFTAGLGMMLSCGNLFYRDVKYIVDVVLTFAIFFTPVFYSADLFGTWGTLLLLNPVGAILECINSVIVLHQPPSMIWMGYSAFWAFFSFWIGWVIFHKAEPLFAESI</sequence>
<feature type="transmembrane region" description="Helical" evidence="7">
    <location>
        <begin position="229"/>
        <end position="249"/>
    </location>
</feature>
<proteinExistence type="predicted"/>
<comment type="subcellular location">
    <subcellularLocation>
        <location evidence="1">Cell inner membrane</location>
        <topology evidence="1">Multi-pass membrane protein</topology>
    </subcellularLocation>
</comment>
<dbReference type="InterPro" id="IPR013525">
    <property type="entry name" value="ABC2_TM"/>
</dbReference>
<gene>
    <name evidence="9" type="ORF">MNBD_UNCLBAC01-1095</name>
</gene>
<feature type="transmembrane region" description="Helical" evidence="7">
    <location>
        <begin position="110"/>
        <end position="134"/>
    </location>
</feature>
<dbReference type="Pfam" id="PF01061">
    <property type="entry name" value="ABC2_membrane"/>
    <property type="match status" value="1"/>
</dbReference>
<keyword evidence="6 7" id="KW-0472">Membrane</keyword>
<evidence type="ECO:0000256" key="6">
    <source>
        <dbReference type="ARBA" id="ARBA00023136"/>
    </source>
</evidence>
<name>A0A3B1DDD0_9ZZZZ</name>
<dbReference type="AlphaFoldDB" id="A0A3B1DDD0"/>
<dbReference type="EMBL" id="UOGJ01000011">
    <property type="protein sequence ID" value="VAX34853.1"/>
    <property type="molecule type" value="Genomic_DNA"/>
</dbReference>
<organism evidence="9">
    <name type="scientific">hydrothermal vent metagenome</name>
    <dbReference type="NCBI Taxonomy" id="652676"/>
    <lineage>
        <taxon>unclassified sequences</taxon>
        <taxon>metagenomes</taxon>
        <taxon>ecological metagenomes</taxon>
    </lineage>
</organism>
<evidence type="ECO:0000256" key="1">
    <source>
        <dbReference type="ARBA" id="ARBA00004429"/>
    </source>
</evidence>
<feature type="domain" description="ABC-2 type transporter transmembrane" evidence="8">
    <location>
        <begin position="13"/>
        <end position="218"/>
    </location>
</feature>
<evidence type="ECO:0000259" key="8">
    <source>
        <dbReference type="Pfam" id="PF01061"/>
    </source>
</evidence>
<protein>
    <recommendedName>
        <fullName evidence="8">ABC-2 type transporter transmembrane domain-containing protein</fullName>
    </recommendedName>
</protein>
<feature type="transmembrane region" description="Helical" evidence="7">
    <location>
        <begin position="74"/>
        <end position="98"/>
    </location>
</feature>
<keyword evidence="2" id="KW-0813">Transport</keyword>
<evidence type="ECO:0000256" key="2">
    <source>
        <dbReference type="ARBA" id="ARBA00022448"/>
    </source>
</evidence>
<feature type="transmembrane region" description="Helical" evidence="7">
    <location>
        <begin position="175"/>
        <end position="194"/>
    </location>
</feature>
<dbReference type="GO" id="GO:0140359">
    <property type="term" value="F:ABC-type transporter activity"/>
    <property type="evidence" value="ECO:0007669"/>
    <property type="project" value="InterPro"/>
</dbReference>
<accession>A0A3B1DDD0</accession>
<keyword evidence="5 7" id="KW-1133">Transmembrane helix</keyword>
<keyword evidence="4 7" id="KW-0812">Transmembrane</keyword>
<evidence type="ECO:0000313" key="9">
    <source>
        <dbReference type="EMBL" id="VAX34853.1"/>
    </source>
</evidence>
<dbReference type="PANTHER" id="PTHR30413:SF8">
    <property type="entry name" value="TRANSPORT PERMEASE PROTEIN"/>
    <property type="match status" value="1"/>
</dbReference>
<evidence type="ECO:0000256" key="7">
    <source>
        <dbReference type="SAM" id="Phobius"/>
    </source>
</evidence>
<evidence type="ECO:0000256" key="5">
    <source>
        <dbReference type="ARBA" id="ARBA00022989"/>
    </source>
</evidence>
<feature type="transmembrane region" description="Helical" evidence="7">
    <location>
        <begin position="30"/>
        <end position="54"/>
    </location>
</feature>
<dbReference type="GO" id="GO:0005886">
    <property type="term" value="C:plasma membrane"/>
    <property type="evidence" value="ECO:0007669"/>
    <property type="project" value="UniProtKB-SubCell"/>
</dbReference>
<evidence type="ECO:0000256" key="4">
    <source>
        <dbReference type="ARBA" id="ARBA00022692"/>
    </source>
</evidence>
<evidence type="ECO:0000256" key="3">
    <source>
        <dbReference type="ARBA" id="ARBA00022475"/>
    </source>
</evidence>
<dbReference type="GO" id="GO:0015920">
    <property type="term" value="P:lipopolysaccharide transport"/>
    <property type="evidence" value="ECO:0007669"/>
    <property type="project" value="TreeGrafter"/>
</dbReference>
<feature type="transmembrane region" description="Helical" evidence="7">
    <location>
        <begin position="200"/>
        <end position="222"/>
    </location>
</feature>